<dbReference type="InterPro" id="IPR020846">
    <property type="entry name" value="MFS_dom"/>
</dbReference>
<evidence type="ECO:0000256" key="3">
    <source>
        <dbReference type="ARBA" id="ARBA00022448"/>
    </source>
</evidence>
<dbReference type="AlphaFoldDB" id="A0A9W4MZR2"/>
<evidence type="ECO:0000256" key="6">
    <source>
        <dbReference type="ARBA" id="ARBA00023136"/>
    </source>
</evidence>
<dbReference type="SUPFAM" id="SSF103473">
    <property type="entry name" value="MFS general substrate transporter"/>
    <property type="match status" value="1"/>
</dbReference>
<evidence type="ECO:0000313" key="9">
    <source>
        <dbReference type="EMBL" id="CAG8238505.1"/>
    </source>
</evidence>
<keyword evidence="4 7" id="KW-0812">Transmembrane</keyword>
<dbReference type="Proteomes" id="UP001153618">
    <property type="component" value="Unassembled WGS sequence"/>
</dbReference>
<dbReference type="InterPro" id="IPR011701">
    <property type="entry name" value="MFS"/>
</dbReference>
<dbReference type="InterPro" id="IPR001958">
    <property type="entry name" value="Tet-R_TetA/multi-R_MdtG-like"/>
</dbReference>
<feature type="transmembrane region" description="Helical" evidence="7">
    <location>
        <begin position="139"/>
        <end position="158"/>
    </location>
</feature>
<accession>A0A9W4MZR2</accession>
<feature type="transmembrane region" description="Helical" evidence="7">
    <location>
        <begin position="75"/>
        <end position="97"/>
    </location>
</feature>
<comment type="subcellular location">
    <subcellularLocation>
        <location evidence="1">Membrane</location>
        <topology evidence="1">Multi-pass membrane protein</topology>
    </subcellularLocation>
</comment>
<feature type="transmembrane region" description="Helical" evidence="7">
    <location>
        <begin position="217"/>
        <end position="234"/>
    </location>
</feature>
<feature type="transmembrane region" description="Helical" evidence="7">
    <location>
        <begin position="109"/>
        <end position="127"/>
    </location>
</feature>
<dbReference type="GO" id="GO:0016020">
    <property type="term" value="C:membrane"/>
    <property type="evidence" value="ECO:0007669"/>
    <property type="project" value="UniProtKB-SubCell"/>
</dbReference>
<keyword evidence="10" id="KW-1185">Reference proteome</keyword>
<dbReference type="PANTHER" id="PTHR23506:SF29">
    <property type="entry name" value="TRANSPORTER, PUTATIVE (AFU_ORTHOLOGUE AFUA_2G10530)-RELATED"/>
    <property type="match status" value="1"/>
</dbReference>
<dbReference type="Pfam" id="PF07690">
    <property type="entry name" value="MFS_1"/>
    <property type="match status" value="1"/>
</dbReference>
<gene>
    <name evidence="9" type="ORF">POLS_LOCUS8487</name>
</gene>
<feature type="transmembrane region" description="Helical" evidence="7">
    <location>
        <begin position="50"/>
        <end position="69"/>
    </location>
</feature>
<evidence type="ECO:0000256" key="4">
    <source>
        <dbReference type="ARBA" id="ARBA00022692"/>
    </source>
</evidence>
<evidence type="ECO:0000259" key="8">
    <source>
        <dbReference type="PROSITE" id="PS50850"/>
    </source>
</evidence>
<dbReference type="OrthoDB" id="5086884at2759"/>
<evidence type="ECO:0000256" key="2">
    <source>
        <dbReference type="ARBA" id="ARBA00006829"/>
    </source>
</evidence>
<evidence type="ECO:0000313" key="10">
    <source>
        <dbReference type="Proteomes" id="UP001153618"/>
    </source>
</evidence>
<evidence type="ECO:0000256" key="1">
    <source>
        <dbReference type="ARBA" id="ARBA00004141"/>
    </source>
</evidence>
<keyword evidence="6 7" id="KW-0472">Membrane</keyword>
<keyword evidence="5 7" id="KW-1133">Transmembrane helix</keyword>
<dbReference type="Gene3D" id="1.20.1250.20">
    <property type="entry name" value="MFS general substrate transporter like domains"/>
    <property type="match status" value="1"/>
</dbReference>
<feature type="domain" description="Major facilitator superfamily (MFS) profile" evidence="8">
    <location>
        <begin position="1"/>
        <end position="248"/>
    </location>
</feature>
<dbReference type="InterPro" id="IPR050930">
    <property type="entry name" value="MFS_Vesicular_Transporter"/>
</dbReference>
<comment type="caution">
    <text evidence="9">The sequence shown here is derived from an EMBL/GenBank/DDBJ whole genome shotgun (WGS) entry which is preliminary data.</text>
</comment>
<feature type="transmembrane region" description="Helical" evidence="7">
    <location>
        <begin position="18"/>
        <end position="38"/>
    </location>
</feature>
<dbReference type="EMBL" id="CAJVOS010000071">
    <property type="protein sequence ID" value="CAG8238505.1"/>
    <property type="molecule type" value="Genomic_DNA"/>
</dbReference>
<evidence type="ECO:0000256" key="5">
    <source>
        <dbReference type="ARBA" id="ARBA00022989"/>
    </source>
</evidence>
<organism evidence="9 10">
    <name type="scientific">Penicillium olsonii</name>
    <dbReference type="NCBI Taxonomy" id="99116"/>
    <lineage>
        <taxon>Eukaryota</taxon>
        <taxon>Fungi</taxon>
        <taxon>Dikarya</taxon>
        <taxon>Ascomycota</taxon>
        <taxon>Pezizomycotina</taxon>
        <taxon>Eurotiomycetes</taxon>
        <taxon>Eurotiomycetidae</taxon>
        <taxon>Eurotiales</taxon>
        <taxon>Aspergillaceae</taxon>
        <taxon>Penicillium</taxon>
    </lineage>
</organism>
<comment type="similarity">
    <text evidence="2">Belongs to the major facilitator superfamily. Vesicular transporter family.</text>
</comment>
<dbReference type="PROSITE" id="PS50850">
    <property type="entry name" value="MFS"/>
    <property type="match status" value="1"/>
</dbReference>
<dbReference type="GO" id="GO:0022857">
    <property type="term" value="F:transmembrane transporter activity"/>
    <property type="evidence" value="ECO:0007669"/>
    <property type="project" value="InterPro"/>
</dbReference>
<keyword evidence="3" id="KW-0813">Transport</keyword>
<reference evidence="9" key="1">
    <citation type="submission" date="2021-07" db="EMBL/GenBank/DDBJ databases">
        <authorList>
            <person name="Branca A.L. A."/>
        </authorList>
    </citation>
    <scope>NUCLEOTIDE SEQUENCE</scope>
</reference>
<dbReference type="InterPro" id="IPR036259">
    <property type="entry name" value="MFS_trans_sf"/>
</dbReference>
<dbReference type="PRINTS" id="PR01035">
    <property type="entry name" value="TCRTETA"/>
</dbReference>
<proteinExistence type="inferred from homology"/>
<sequence length="248" mass="27348">MPDALVTRAKVPLEYREYWISVMLITQAATSFVCAPIIGYLVDRTGRTKALYLLALLLLMASMILFSLAKLLQLFIIARIPQGAAMAMVYVAGLSLLIESVPNEKLGYLFGYLDISLALGVIVGPLFGGLVYRFMDYQAVFWAAFMPLTVDLILRLGLISKTHAAYCLKPPISEHLSGVEAIQDAGDGSGFPEGTGQGCHPPREELSIWNLHREPRVVISVVAMLVFSLLMAAFDNLSEYLSFYPECY</sequence>
<dbReference type="PANTHER" id="PTHR23506">
    <property type="entry name" value="GH10249P"/>
    <property type="match status" value="1"/>
</dbReference>
<name>A0A9W4MZR2_PENOL</name>
<protein>
    <recommendedName>
        <fullName evidence="8">Major facilitator superfamily (MFS) profile domain-containing protein</fullName>
    </recommendedName>
</protein>
<evidence type="ECO:0000256" key="7">
    <source>
        <dbReference type="SAM" id="Phobius"/>
    </source>
</evidence>